<organism evidence="3">
    <name type="scientific">Micromonas pusilla</name>
    <name type="common">Picoplanktonic green alga</name>
    <name type="synonym">Chromulina pusilla</name>
    <dbReference type="NCBI Taxonomy" id="38833"/>
    <lineage>
        <taxon>Eukaryota</taxon>
        <taxon>Viridiplantae</taxon>
        <taxon>Chlorophyta</taxon>
        <taxon>Mamiellophyceae</taxon>
        <taxon>Mamiellales</taxon>
        <taxon>Mamiellaceae</taxon>
        <taxon>Micromonas</taxon>
    </lineage>
</organism>
<proteinExistence type="predicted"/>
<dbReference type="GO" id="GO:0005930">
    <property type="term" value="C:axoneme"/>
    <property type="evidence" value="ECO:0007669"/>
    <property type="project" value="UniProtKB-SubCell"/>
</dbReference>
<dbReference type="Gene3D" id="3.80.10.10">
    <property type="entry name" value="Ribonuclease Inhibitor"/>
    <property type="match status" value="1"/>
</dbReference>
<dbReference type="InterPro" id="IPR032675">
    <property type="entry name" value="LRR_dom_sf"/>
</dbReference>
<name>A0A7S0PSV3_MICPS</name>
<evidence type="ECO:0000256" key="2">
    <source>
        <dbReference type="SAM" id="MobiDB-lite"/>
    </source>
</evidence>
<dbReference type="EMBL" id="HBEV01014763">
    <property type="protein sequence ID" value="CAD8594093.1"/>
    <property type="molecule type" value="Transcribed_RNA"/>
</dbReference>
<dbReference type="SUPFAM" id="SSF52058">
    <property type="entry name" value="L domain-like"/>
    <property type="match status" value="1"/>
</dbReference>
<evidence type="ECO:0000313" key="3">
    <source>
        <dbReference type="EMBL" id="CAD8594093.1"/>
    </source>
</evidence>
<protein>
    <submittedName>
        <fullName evidence="3">Uncharacterized protein</fullName>
    </submittedName>
</protein>
<dbReference type="AlphaFoldDB" id="A0A7S0PSV3"/>
<gene>
    <name evidence="3" type="ORF">MSP1404_LOCUS11497</name>
</gene>
<evidence type="ECO:0000256" key="1">
    <source>
        <dbReference type="ARBA" id="ARBA00004430"/>
    </source>
</evidence>
<accession>A0A7S0PSV3</accession>
<reference evidence="3" key="1">
    <citation type="submission" date="2021-01" db="EMBL/GenBank/DDBJ databases">
        <authorList>
            <person name="Corre E."/>
            <person name="Pelletier E."/>
            <person name="Niang G."/>
            <person name="Scheremetjew M."/>
            <person name="Finn R."/>
            <person name="Kale V."/>
            <person name="Holt S."/>
            <person name="Cochrane G."/>
            <person name="Meng A."/>
            <person name="Brown T."/>
            <person name="Cohen L."/>
        </authorList>
    </citation>
    <scope>NUCLEOTIDE SEQUENCE</scope>
    <source>
        <strain evidence="3">CCMP494</strain>
    </source>
</reference>
<feature type="region of interest" description="Disordered" evidence="2">
    <location>
        <begin position="1"/>
        <end position="27"/>
    </location>
</feature>
<feature type="compositionally biased region" description="Basic and acidic residues" evidence="2">
    <location>
        <begin position="15"/>
        <end position="27"/>
    </location>
</feature>
<sequence>MRFKQAVTAAARNTRAGEHKKDPLAKGDTRRVQPLTVHIKECPRLQSKINDIPEDTVSVIITSADYGYDDEGKWVFEKKLPNLRQLRLDGVKFSRLVLNPELTPELRKLRLVNLGHTCDIKVQCPKLKELVIHYLTPDEGGRDSEQINEILSCATKLERFDSYKLWVRKPLEFASNNLESIYIHRSDALEGLRFWAPNLKELKLQANYQLDCVEFLKYHPLKASLPEGHTQPKLEVTIINCNLPPAVRRDIEAHPTAVIINNDAGGRDFGAGGVEAHWAKMYAANQNLQEANPGMSDFEVQMRAMMSMMQSQ</sequence>
<comment type="subcellular location">
    <subcellularLocation>
        <location evidence="1">Cytoplasm</location>
        <location evidence="1">Cytoskeleton</location>
        <location evidence="1">Cilium axoneme</location>
    </subcellularLocation>
</comment>